<feature type="domain" description="HYR" evidence="5">
    <location>
        <begin position="219"/>
        <end position="304"/>
    </location>
</feature>
<evidence type="ECO:0000256" key="2">
    <source>
        <dbReference type="ARBA" id="ARBA00022737"/>
    </source>
</evidence>
<dbReference type="InterPro" id="IPR013783">
    <property type="entry name" value="Ig-like_fold"/>
</dbReference>
<dbReference type="Pfam" id="PF02494">
    <property type="entry name" value="HYR"/>
    <property type="match status" value="2"/>
</dbReference>
<dbReference type="EMBL" id="JSVU01000001">
    <property type="protein sequence ID" value="KJJ40067.1"/>
    <property type="molecule type" value="Genomic_DNA"/>
</dbReference>
<evidence type="ECO:0000256" key="4">
    <source>
        <dbReference type="SAM" id="SignalP"/>
    </source>
</evidence>
<organism evidence="6 7">
    <name type="scientific">Aequorivita vladivostokensis</name>
    <dbReference type="NCBI Taxonomy" id="171194"/>
    <lineage>
        <taxon>Bacteria</taxon>
        <taxon>Pseudomonadati</taxon>
        <taxon>Bacteroidota</taxon>
        <taxon>Flavobacteriia</taxon>
        <taxon>Flavobacteriales</taxon>
        <taxon>Flavobacteriaceae</taxon>
        <taxon>Aequorivita</taxon>
    </lineage>
</organism>
<evidence type="ECO:0000256" key="3">
    <source>
        <dbReference type="SAM" id="MobiDB-lite"/>
    </source>
</evidence>
<dbReference type="NCBIfam" id="TIGR04183">
    <property type="entry name" value="Por_Secre_tail"/>
    <property type="match status" value="1"/>
</dbReference>
<evidence type="ECO:0000313" key="7">
    <source>
        <dbReference type="Proteomes" id="UP000033497"/>
    </source>
</evidence>
<dbReference type="PANTHER" id="PTHR24273:SF32">
    <property type="entry name" value="HYALIN"/>
    <property type="match status" value="1"/>
</dbReference>
<gene>
    <name evidence="6" type="ORF">MB09_02660</name>
</gene>
<feature type="compositionally biased region" description="Low complexity" evidence="3">
    <location>
        <begin position="253"/>
        <end position="264"/>
    </location>
</feature>
<reference evidence="6 7" key="1">
    <citation type="submission" date="2014-10" db="EMBL/GenBank/DDBJ databases">
        <title>Genome sequencing of Vitellibacter vladivostokensis KMM 3516.</title>
        <authorList>
            <person name="Thevarajoo S."/>
            <person name="Selvaratnam C."/>
            <person name="Goh K.M."/>
            <person name="Chong C.S."/>
        </authorList>
    </citation>
    <scope>NUCLEOTIDE SEQUENCE [LARGE SCALE GENOMIC DNA]</scope>
    <source>
        <strain evidence="6 7">KMM 3516</strain>
    </source>
</reference>
<dbReference type="InterPro" id="IPR003410">
    <property type="entry name" value="HYR_dom"/>
</dbReference>
<name>A0ABR5DMR2_9FLAO</name>
<sequence length="466" mass="48869">MNKFYTLFLALFITTIASAQVLNETFDNNSGFTTSTPFFSDGGGDFFGLAIVDDFNGEPTPTGLKAYTGFAGGFMTGMDMDAEGASLPITVEWNGLDIDGLTDLMFSGEFAEFFDSPGDIDDLDFIRVEYQIDGGGYQNLIWFEGADFTSGTPPVFNGIFREDTDFDGEGDGLALNDAAQVFTKTIAGTGTLLDLRLTVTVDSGDEDFAVDTFVITGTVNDTTPPVITCPADINMNNDAGICGAVVSFDPATATDDTDPNPVVTQTAGPASGTELPVGTTTVEFTATDASGNTSTCTFTITVVDAETPAVICPATQTVMADSNDMYEIPDYVGDGLVTITDNCSTTFTTLQNPAAGTMVSVGTTNIIIEATDDAGNTAGCNFDVVVEPFLGVSDVSLTQVALYPNPGKTLVTVNTTVENIVIFNAIGQKMMEAQSNTFDVSGLANGVYLVKITTAEGATVKQLLVQ</sequence>
<evidence type="ECO:0000259" key="5">
    <source>
        <dbReference type="PROSITE" id="PS50825"/>
    </source>
</evidence>
<keyword evidence="1 4" id="KW-0732">Signal</keyword>
<dbReference type="RefSeq" id="WP_045079280.1">
    <property type="nucleotide sequence ID" value="NZ_JSVU01000001.1"/>
</dbReference>
<accession>A0ABR5DMR2</accession>
<dbReference type="PANTHER" id="PTHR24273">
    <property type="entry name" value="FI04643P-RELATED"/>
    <property type="match status" value="1"/>
</dbReference>
<feature type="region of interest" description="Disordered" evidence="3">
    <location>
        <begin position="253"/>
        <end position="276"/>
    </location>
</feature>
<feature type="chain" id="PRO_5047326412" description="HYR domain-containing protein" evidence="4">
    <location>
        <begin position="20"/>
        <end position="466"/>
    </location>
</feature>
<dbReference type="Proteomes" id="UP000033497">
    <property type="component" value="Unassembled WGS sequence"/>
</dbReference>
<protein>
    <recommendedName>
        <fullName evidence="5">HYR domain-containing protein</fullName>
    </recommendedName>
</protein>
<dbReference type="InterPro" id="IPR026444">
    <property type="entry name" value="Secre_tail"/>
</dbReference>
<feature type="domain" description="HYR" evidence="5">
    <location>
        <begin position="305"/>
        <end position="388"/>
    </location>
</feature>
<dbReference type="Pfam" id="PF18962">
    <property type="entry name" value="Por_Secre_tail"/>
    <property type="match status" value="1"/>
</dbReference>
<comment type="caution">
    <text evidence="6">The sequence shown here is derived from an EMBL/GenBank/DDBJ whole genome shotgun (WGS) entry which is preliminary data.</text>
</comment>
<dbReference type="PROSITE" id="PS50825">
    <property type="entry name" value="HYR"/>
    <property type="match status" value="2"/>
</dbReference>
<keyword evidence="2" id="KW-0677">Repeat</keyword>
<evidence type="ECO:0000256" key="1">
    <source>
        <dbReference type="ARBA" id="ARBA00022729"/>
    </source>
</evidence>
<evidence type="ECO:0000313" key="6">
    <source>
        <dbReference type="EMBL" id="KJJ40067.1"/>
    </source>
</evidence>
<keyword evidence="7" id="KW-1185">Reference proteome</keyword>
<feature type="signal peptide" evidence="4">
    <location>
        <begin position="1"/>
        <end position="19"/>
    </location>
</feature>
<proteinExistence type="predicted"/>
<dbReference type="Gene3D" id="2.60.40.10">
    <property type="entry name" value="Immunoglobulins"/>
    <property type="match status" value="1"/>
</dbReference>